<comment type="caution">
    <text evidence="2">The sequence shown here is derived from an EMBL/GenBank/DDBJ whole genome shotgun (WGS) entry which is preliminary data.</text>
</comment>
<dbReference type="Proteomes" id="UP001144323">
    <property type="component" value="Unassembled WGS sequence"/>
</dbReference>
<sequence length="90" mass="9796">MDDARVTGPDAAKGAPKQWLDNDTTAERATSCATDEEFPKARLRTRVGCANKCGRLDRCGDGEVRHGYKHRDTANKASSSISSLARRTQS</sequence>
<evidence type="ECO:0000313" key="2">
    <source>
        <dbReference type="EMBL" id="GLI95191.1"/>
    </source>
</evidence>
<gene>
    <name evidence="2" type="ORF">LMG27198_41830</name>
</gene>
<protein>
    <submittedName>
        <fullName evidence="2">Uncharacterized protein</fullName>
    </submittedName>
</protein>
<proteinExistence type="predicted"/>
<accession>A0A9W6GYC1</accession>
<name>A0A9W6GYC1_9HYPH</name>
<keyword evidence="3" id="KW-1185">Reference proteome</keyword>
<evidence type="ECO:0000313" key="3">
    <source>
        <dbReference type="Proteomes" id="UP001144323"/>
    </source>
</evidence>
<feature type="compositionally biased region" description="Polar residues" evidence="1">
    <location>
        <begin position="75"/>
        <end position="90"/>
    </location>
</feature>
<feature type="compositionally biased region" description="Basic and acidic residues" evidence="1">
    <location>
        <begin position="60"/>
        <end position="74"/>
    </location>
</feature>
<feature type="region of interest" description="Disordered" evidence="1">
    <location>
        <begin position="60"/>
        <end position="90"/>
    </location>
</feature>
<organism evidence="2 3">
    <name type="scientific">Methylocystis echinoides</name>
    <dbReference type="NCBI Taxonomy" id="29468"/>
    <lineage>
        <taxon>Bacteria</taxon>
        <taxon>Pseudomonadati</taxon>
        <taxon>Pseudomonadota</taxon>
        <taxon>Alphaproteobacteria</taxon>
        <taxon>Hyphomicrobiales</taxon>
        <taxon>Methylocystaceae</taxon>
        <taxon>Methylocystis</taxon>
    </lineage>
</organism>
<reference evidence="2" key="1">
    <citation type="journal article" date="2023" name="Int. J. Syst. Evol. Microbiol.">
        <title>Methylocystis iwaonis sp. nov., a type II methane-oxidizing bacterium from surface soil of a rice paddy field in Japan, and emended description of the genus Methylocystis (ex Whittenbury et al. 1970) Bowman et al. 1993.</title>
        <authorList>
            <person name="Kaise H."/>
            <person name="Sawadogo J.B."/>
            <person name="Alam M.S."/>
            <person name="Ueno C."/>
            <person name="Dianou D."/>
            <person name="Shinjo R."/>
            <person name="Asakawa S."/>
        </authorList>
    </citation>
    <scope>NUCLEOTIDE SEQUENCE</scope>
    <source>
        <strain evidence="2">LMG27198</strain>
    </source>
</reference>
<evidence type="ECO:0000256" key="1">
    <source>
        <dbReference type="SAM" id="MobiDB-lite"/>
    </source>
</evidence>
<dbReference type="AlphaFoldDB" id="A0A9W6GYC1"/>
<feature type="region of interest" description="Disordered" evidence="1">
    <location>
        <begin position="1"/>
        <end position="24"/>
    </location>
</feature>
<dbReference type="EMBL" id="BSEC01000002">
    <property type="protein sequence ID" value="GLI95191.1"/>
    <property type="molecule type" value="Genomic_DNA"/>
</dbReference>